<dbReference type="NCBIfam" id="TIGR01510">
    <property type="entry name" value="coaD_prev_kdtB"/>
    <property type="match status" value="1"/>
</dbReference>
<comment type="similarity">
    <text evidence="9">Belongs to the bacterial CoaD family.</text>
</comment>
<protein>
    <recommendedName>
        <fullName evidence="9">Phosphopantetheine adenylyltransferase</fullName>
        <ecNumber evidence="9">2.7.7.3</ecNumber>
    </recommendedName>
    <alternativeName>
        <fullName evidence="9">Dephospho-CoA pyrophosphorylase</fullName>
    </alternativeName>
    <alternativeName>
        <fullName evidence="9">Pantetheine-phosphate adenylyltransferase</fullName>
        <shortName evidence="9">PPAT</shortName>
    </alternativeName>
</protein>
<feature type="binding site" evidence="9">
    <location>
        <position position="18"/>
    </location>
    <ligand>
        <name>ATP</name>
        <dbReference type="ChEBI" id="CHEBI:30616"/>
    </ligand>
</feature>
<comment type="pathway">
    <text evidence="9">Cofactor biosynthesis; coenzyme A biosynthesis; CoA from (R)-pantothenate: step 4/5.</text>
</comment>
<organism evidence="11 12">
    <name type="scientific">Marixanthomonas spongiae</name>
    <dbReference type="NCBI Taxonomy" id="2174845"/>
    <lineage>
        <taxon>Bacteria</taxon>
        <taxon>Pseudomonadati</taxon>
        <taxon>Bacteroidota</taxon>
        <taxon>Flavobacteriia</taxon>
        <taxon>Flavobacteriales</taxon>
        <taxon>Flavobacteriaceae</taxon>
        <taxon>Marixanthomonas</taxon>
    </lineage>
</organism>
<evidence type="ECO:0000256" key="6">
    <source>
        <dbReference type="ARBA" id="ARBA00022842"/>
    </source>
</evidence>
<evidence type="ECO:0000256" key="7">
    <source>
        <dbReference type="ARBA" id="ARBA00022993"/>
    </source>
</evidence>
<dbReference type="HAMAP" id="MF_00151">
    <property type="entry name" value="PPAT_bact"/>
    <property type="match status" value="1"/>
</dbReference>
<feature type="binding site" evidence="9">
    <location>
        <position position="74"/>
    </location>
    <ligand>
        <name>substrate</name>
    </ligand>
</feature>
<gene>
    <name evidence="9" type="primary">coaD</name>
    <name evidence="11" type="ORF">DDV96_00180</name>
</gene>
<evidence type="ECO:0000256" key="4">
    <source>
        <dbReference type="ARBA" id="ARBA00022741"/>
    </source>
</evidence>
<dbReference type="NCBIfam" id="TIGR00125">
    <property type="entry name" value="cyt_tran_rel"/>
    <property type="match status" value="1"/>
</dbReference>
<keyword evidence="5 9" id="KW-0067">ATP-binding</keyword>
<dbReference type="UniPathway" id="UPA00241">
    <property type="reaction ID" value="UER00355"/>
</dbReference>
<dbReference type="Gene3D" id="3.40.50.620">
    <property type="entry name" value="HUPs"/>
    <property type="match status" value="1"/>
</dbReference>
<comment type="caution">
    <text evidence="11">The sequence shown here is derived from an EMBL/GenBank/DDBJ whole genome shotgun (WGS) entry which is preliminary data.</text>
</comment>
<evidence type="ECO:0000259" key="10">
    <source>
        <dbReference type="Pfam" id="PF01467"/>
    </source>
</evidence>
<evidence type="ECO:0000256" key="5">
    <source>
        <dbReference type="ARBA" id="ARBA00022840"/>
    </source>
</evidence>
<dbReference type="AlphaFoldDB" id="A0A2U0I7A9"/>
<evidence type="ECO:0000256" key="2">
    <source>
        <dbReference type="ARBA" id="ARBA00022679"/>
    </source>
</evidence>
<evidence type="ECO:0000256" key="3">
    <source>
        <dbReference type="ARBA" id="ARBA00022695"/>
    </source>
</evidence>
<feature type="binding site" evidence="9">
    <location>
        <position position="42"/>
    </location>
    <ligand>
        <name>substrate</name>
    </ligand>
</feature>
<dbReference type="PANTHER" id="PTHR21342">
    <property type="entry name" value="PHOSPHOPANTETHEINE ADENYLYLTRANSFERASE"/>
    <property type="match status" value="1"/>
</dbReference>
<evidence type="ECO:0000313" key="12">
    <source>
        <dbReference type="Proteomes" id="UP000245962"/>
    </source>
</evidence>
<dbReference type="Pfam" id="PF01467">
    <property type="entry name" value="CTP_transf_like"/>
    <property type="match status" value="1"/>
</dbReference>
<feature type="domain" description="Cytidyltransferase-like" evidence="10">
    <location>
        <begin position="6"/>
        <end position="133"/>
    </location>
</feature>
<reference evidence="11 12" key="1">
    <citation type="submission" date="2018-04" db="EMBL/GenBank/DDBJ databases">
        <title>Marixanthomonas spongiae HN-E44 sp. nov., isolated from a marine sponge.</title>
        <authorList>
            <person name="Luo L."/>
            <person name="Zhuang L."/>
        </authorList>
    </citation>
    <scope>NUCLEOTIDE SEQUENCE [LARGE SCALE GENOMIC DNA]</scope>
    <source>
        <strain evidence="11 12">HN-E44</strain>
    </source>
</reference>
<evidence type="ECO:0000313" key="11">
    <source>
        <dbReference type="EMBL" id="PVW16982.1"/>
    </source>
</evidence>
<evidence type="ECO:0000256" key="8">
    <source>
        <dbReference type="ARBA" id="ARBA00029346"/>
    </source>
</evidence>
<proteinExistence type="inferred from homology"/>
<accession>A0A2U0I7A9</accession>
<keyword evidence="3 9" id="KW-0548">Nucleotidyltransferase</keyword>
<feature type="binding site" evidence="9">
    <location>
        <begin position="10"/>
        <end position="11"/>
    </location>
    <ligand>
        <name>ATP</name>
        <dbReference type="ChEBI" id="CHEBI:30616"/>
    </ligand>
</feature>
<dbReference type="GO" id="GO:0015937">
    <property type="term" value="P:coenzyme A biosynthetic process"/>
    <property type="evidence" value="ECO:0007669"/>
    <property type="project" value="UniProtKB-UniRule"/>
</dbReference>
<dbReference type="RefSeq" id="WP_116692726.1">
    <property type="nucleotide sequence ID" value="NZ_QEHR01000001.1"/>
</dbReference>
<dbReference type="InterPro" id="IPR001980">
    <property type="entry name" value="PPAT"/>
</dbReference>
<evidence type="ECO:0000256" key="9">
    <source>
        <dbReference type="HAMAP-Rule" id="MF_00151"/>
    </source>
</evidence>
<name>A0A2U0I7A9_9FLAO</name>
<dbReference type="CDD" id="cd02163">
    <property type="entry name" value="PPAT"/>
    <property type="match status" value="1"/>
</dbReference>
<keyword evidence="1 9" id="KW-0963">Cytoplasm</keyword>
<comment type="cofactor">
    <cofactor evidence="9">
        <name>Mg(2+)</name>
        <dbReference type="ChEBI" id="CHEBI:18420"/>
    </cofactor>
</comment>
<dbReference type="PANTHER" id="PTHR21342:SF1">
    <property type="entry name" value="PHOSPHOPANTETHEINE ADENYLYLTRANSFERASE"/>
    <property type="match status" value="1"/>
</dbReference>
<dbReference type="GO" id="GO:0005737">
    <property type="term" value="C:cytoplasm"/>
    <property type="evidence" value="ECO:0007669"/>
    <property type="project" value="UniProtKB-SubCell"/>
</dbReference>
<feature type="binding site" evidence="9">
    <location>
        <position position="10"/>
    </location>
    <ligand>
        <name>substrate</name>
    </ligand>
</feature>
<comment type="catalytic activity">
    <reaction evidence="8 9">
        <text>(R)-4'-phosphopantetheine + ATP + H(+) = 3'-dephospho-CoA + diphosphate</text>
        <dbReference type="Rhea" id="RHEA:19801"/>
        <dbReference type="ChEBI" id="CHEBI:15378"/>
        <dbReference type="ChEBI" id="CHEBI:30616"/>
        <dbReference type="ChEBI" id="CHEBI:33019"/>
        <dbReference type="ChEBI" id="CHEBI:57328"/>
        <dbReference type="ChEBI" id="CHEBI:61723"/>
        <dbReference type="EC" id="2.7.7.3"/>
    </reaction>
</comment>
<dbReference type="InterPro" id="IPR014729">
    <property type="entry name" value="Rossmann-like_a/b/a_fold"/>
</dbReference>
<keyword evidence="4 9" id="KW-0547">Nucleotide-binding</keyword>
<comment type="subunit">
    <text evidence="9">Homohexamer.</text>
</comment>
<dbReference type="InterPro" id="IPR004821">
    <property type="entry name" value="Cyt_trans-like"/>
</dbReference>
<dbReference type="EC" id="2.7.7.3" evidence="9"/>
<keyword evidence="6 9" id="KW-0460">Magnesium</keyword>
<comment type="subcellular location">
    <subcellularLocation>
        <location evidence="9">Cytoplasm</location>
    </subcellularLocation>
</comment>
<keyword evidence="2 9" id="KW-0808">Transferase</keyword>
<feature type="binding site" evidence="9">
    <location>
        <begin position="123"/>
        <end position="129"/>
    </location>
    <ligand>
        <name>ATP</name>
        <dbReference type="ChEBI" id="CHEBI:30616"/>
    </ligand>
</feature>
<dbReference type="SUPFAM" id="SSF52374">
    <property type="entry name" value="Nucleotidylyl transferase"/>
    <property type="match status" value="1"/>
</dbReference>
<feature type="binding site" evidence="9">
    <location>
        <position position="88"/>
    </location>
    <ligand>
        <name>substrate</name>
    </ligand>
</feature>
<feature type="binding site" evidence="9">
    <location>
        <begin position="89"/>
        <end position="91"/>
    </location>
    <ligand>
        <name>ATP</name>
        <dbReference type="ChEBI" id="CHEBI:30616"/>
    </ligand>
</feature>
<keyword evidence="12" id="KW-1185">Reference proteome</keyword>
<dbReference type="GO" id="GO:0005524">
    <property type="term" value="F:ATP binding"/>
    <property type="evidence" value="ECO:0007669"/>
    <property type="project" value="UniProtKB-KW"/>
</dbReference>
<sequence length="149" mass="16562">MKKRAVFPGSFDPITIGHVDIIKRALPLFDEVIIAIGVNAEKNYMFPLEDRKQFIEEAFKDIEGVAVKTYEGLTADFCKAEKAQYILRGVRNTADFTYEQTIAQANTEVMDVESIFLVASPAVSYVSSSIVRDIARNGGDYSGLVPFKV</sequence>
<dbReference type="OrthoDB" id="9806661at2"/>
<dbReference type="EMBL" id="QEHR01000001">
    <property type="protein sequence ID" value="PVW16982.1"/>
    <property type="molecule type" value="Genomic_DNA"/>
</dbReference>
<keyword evidence="7 9" id="KW-0173">Coenzyme A biosynthesis</keyword>
<dbReference type="GO" id="GO:0004595">
    <property type="term" value="F:pantetheine-phosphate adenylyltransferase activity"/>
    <property type="evidence" value="ECO:0007669"/>
    <property type="project" value="UniProtKB-UniRule"/>
</dbReference>
<dbReference type="Proteomes" id="UP000245962">
    <property type="component" value="Unassembled WGS sequence"/>
</dbReference>
<feature type="site" description="Transition state stabilizer" evidence="9">
    <location>
        <position position="18"/>
    </location>
</feature>
<dbReference type="PRINTS" id="PR01020">
    <property type="entry name" value="LPSBIOSNTHSS"/>
</dbReference>
<feature type="binding site" evidence="9">
    <location>
        <position position="99"/>
    </location>
    <ligand>
        <name>ATP</name>
        <dbReference type="ChEBI" id="CHEBI:30616"/>
    </ligand>
</feature>
<evidence type="ECO:0000256" key="1">
    <source>
        <dbReference type="ARBA" id="ARBA00022490"/>
    </source>
</evidence>
<comment type="function">
    <text evidence="9">Reversibly transfers an adenylyl group from ATP to 4'-phosphopantetheine, yielding dephospho-CoA (dPCoA) and pyrophosphate.</text>
</comment>